<keyword evidence="13" id="KW-1133">Transmembrane helix</keyword>
<keyword evidence="2" id="KW-0723">Serine/threonine-protein kinase</keyword>
<evidence type="ECO:0000256" key="6">
    <source>
        <dbReference type="ARBA" id="ARBA00022840"/>
    </source>
</evidence>
<evidence type="ECO:0000256" key="11">
    <source>
        <dbReference type="PROSITE-ProRule" id="PRU10141"/>
    </source>
</evidence>
<dbReference type="InterPro" id="IPR006575">
    <property type="entry name" value="RWD_dom"/>
</dbReference>
<feature type="domain" description="Protein kinase" evidence="14">
    <location>
        <begin position="543"/>
        <end position="991"/>
    </location>
</feature>
<dbReference type="EMBL" id="GL349442">
    <property type="protein sequence ID" value="KNC46239.1"/>
    <property type="molecule type" value="Genomic_DNA"/>
</dbReference>
<keyword evidence="5" id="KW-0418">Kinase</keyword>
<feature type="compositionally biased region" description="Low complexity" evidence="12">
    <location>
        <begin position="749"/>
        <end position="767"/>
    </location>
</feature>
<feature type="binding site" evidence="11">
    <location>
        <position position="573"/>
    </location>
    <ligand>
        <name>ATP</name>
        <dbReference type="ChEBI" id="CHEBI:30616"/>
    </ligand>
</feature>
<feature type="compositionally biased region" description="Polar residues" evidence="12">
    <location>
        <begin position="518"/>
        <end position="534"/>
    </location>
</feature>
<dbReference type="InterPro" id="IPR008271">
    <property type="entry name" value="Ser/Thr_kinase_AS"/>
</dbReference>
<dbReference type="InterPro" id="IPR011009">
    <property type="entry name" value="Kinase-like_dom_sf"/>
</dbReference>
<dbReference type="Pfam" id="PF05773">
    <property type="entry name" value="RWD"/>
    <property type="match status" value="1"/>
</dbReference>
<dbReference type="InterPro" id="IPR045864">
    <property type="entry name" value="aa-tRNA-synth_II/BPL/LPL"/>
</dbReference>
<name>A0A0L0D1K5_THETB</name>
<feature type="transmembrane region" description="Helical" evidence="13">
    <location>
        <begin position="1780"/>
        <end position="1802"/>
    </location>
</feature>
<dbReference type="OMA" id="FEDIAWD"/>
<feature type="compositionally biased region" description="Basic and acidic residues" evidence="12">
    <location>
        <begin position="101"/>
        <end position="133"/>
    </location>
</feature>
<dbReference type="Pfam" id="PF12745">
    <property type="entry name" value="HGTP_anticodon2"/>
    <property type="match status" value="1"/>
</dbReference>
<dbReference type="Gene3D" id="3.10.110.10">
    <property type="entry name" value="Ubiquitin Conjugating Enzyme"/>
    <property type="match status" value="1"/>
</dbReference>
<organism evidence="16 17">
    <name type="scientific">Thecamonas trahens ATCC 50062</name>
    <dbReference type="NCBI Taxonomy" id="461836"/>
    <lineage>
        <taxon>Eukaryota</taxon>
        <taxon>Apusozoa</taxon>
        <taxon>Apusomonadida</taxon>
        <taxon>Apusomonadidae</taxon>
        <taxon>Thecamonas</taxon>
    </lineage>
</organism>
<dbReference type="SUPFAM" id="SSF54495">
    <property type="entry name" value="UBC-like"/>
    <property type="match status" value="1"/>
</dbReference>
<feature type="compositionally biased region" description="Low complexity" evidence="12">
    <location>
        <begin position="485"/>
        <end position="500"/>
    </location>
</feature>
<feature type="region of interest" description="Disordered" evidence="12">
    <location>
        <begin position="735"/>
        <end position="771"/>
    </location>
</feature>
<dbReference type="InterPro" id="IPR036621">
    <property type="entry name" value="Anticodon-bd_dom_sf"/>
</dbReference>
<dbReference type="PIRSF" id="PIRSF000660">
    <property type="entry name" value="Ser/Thr_PK_GCN2"/>
    <property type="match status" value="1"/>
</dbReference>
<evidence type="ECO:0000256" key="3">
    <source>
        <dbReference type="ARBA" id="ARBA00022679"/>
    </source>
</evidence>
<comment type="catalytic activity">
    <reaction evidence="7">
        <text>L-threonyl-[protein] + ATP = O-phospho-L-threonyl-[protein] + ADP + H(+)</text>
        <dbReference type="Rhea" id="RHEA:46608"/>
        <dbReference type="Rhea" id="RHEA-COMP:11060"/>
        <dbReference type="Rhea" id="RHEA-COMP:11605"/>
        <dbReference type="ChEBI" id="CHEBI:15378"/>
        <dbReference type="ChEBI" id="CHEBI:30013"/>
        <dbReference type="ChEBI" id="CHEBI:30616"/>
        <dbReference type="ChEBI" id="CHEBI:61977"/>
        <dbReference type="ChEBI" id="CHEBI:456216"/>
        <dbReference type="EC" id="2.7.11.1"/>
    </reaction>
</comment>
<feature type="region of interest" description="Disordered" evidence="12">
    <location>
        <begin position="97"/>
        <end position="167"/>
    </location>
</feature>
<feature type="compositionally biased region" description="Low complexity" evidence="12">
    <location>
        <begin position="135"/>
        <end position="155"/>
    </location>
</feature>
<evidence type="ECO:0000256" key="10">
    <source>
        <dbReference type="PIRSR" id="PIRSR000660-2"/>
    </source>
</evidence>
<feature type="domain" description="RWD" evidence="15">
    <location>
        <begin position="1"/>
        <end position="74"/>
    </location>
</feature>
<proteinExistence type="predicted"/>
<feature type="region of interest" description="Disordered" evidence="12">
    <location>
        <begin position="449"/>
        <end position="536"/>
    </location>
</feature>
<dbReference type="EC" id="2.7.11.1" evidence="1"/>
<dbReference type="Gene3D" id="1.20.140.150">
    <property type="match status" value="1"/>
</dbReference>
<evidence type="ECO:0000256" key="12">
    <source>
        <dbReference type="SAM" id="MobiDB-lite"/>
    </source>
</evidence>
<dbReference type="Pfam" id="PF00069">
    <property type="entry name" value="Pkinase"/>
    <property type="match status" value="3"/>
</dbReference>
<keyword evidence="3" id="KW-0808">Transferase</keyword>
<feature type="transmembrane region" description="Helical" evidence="13">
    <location>
        <begin position="1743"/>
        <end position="1760"/>
    </location>
</feature>
<keyword evidence="13" id="KW-0812">Transmembrane</keyword>
<dbReference type="SMART" id="SM00220">
    <property type="entry name" value="S_TKc"/>
    <property type="match status" value="2"/>
</dbReference>
<dbReference type="Proteomes" id="UP000054408">
    <property type="component" value="Unassembled WGS sequence"/>
</dbReference>
<dbReference type="SUPFAM" id="SSF55681">
    <property type="entry name" value="Class II aaRS and biotin synthetases"/>
    <property type="match status" value="1"/>
</dbReference>
<dbReference type="PROSITE" id="PS50011">
    <property type="entry name" value="PROTEIN_KINASE_DOM"/>
    <property type="match status" value="2"/>
</dbReference>
<dbReference type="GO" id="GO:0000077">
    <property type="term" value="P:DNA damage checkpoint signaling"/>
    <property type="evidence" value="ECO:0007669"/>
    <property type="project" value="InterPro"/>
</dbReference>
<feature type="binding site" evidence="11">
    <location>
        <position position="200"/>
    </location>
    <ligand>
        <name>ATP</name>
        <dbReference type="ChEBI" id="CHEBI:30616"/>
    </ligand>
</feature>
<keyword evidence="17" id="KW-1185">Reference proteome</keyword>
<comment type="catalytic activity">
    <reaction evidence="8">
        <text>L-seryl-[protein] + ATP = O-phospho-L-seryl-[protein] + ADP + H(+)</text>
        <dbReference type="Rhea" id="RHEA:17989"/>
        <dbReference type="Rhea" id="RHEA-COMP:9863"/>
        <dbReference type="Rhea" id="RHEA-COMP:11604"/>
        <dbReference type="ChEBI" id="CHEBI:15378"/>
        <dbReference type="ChEBI" id="CHEBI:29999"/>
        <dbReference type="ChEBI" id="CHEBI:30616"/>
        <dbReference type="ChEBI" id="CHEBI:83421"/>
        <dbReference type="ChEBI" id="CHEBI:456216"/>
        <dbReference type="EC" id="2.7.11.1"/>
    </reaction>
</comment>
<dbReference type="RefSeq" id="XP_013760752.1">
    <property type="nucleotide sequence ID" value="XM_013905298.1"/>
</dbReference>
<dbReference type="Gene3D" id="1.10.510.10">
    <property type="entry name" value="Transferase(Phosphotransferase) domain 1"/>
    <property type="match status" value="2"/>
</dbReference>
<feature type="compositionally biased region" description="Low complexity" evidence="12">
    <location>
        <begin position="449"/>
        <end position="462"/>
    </location>
</feature>
<dbReference type="PANTHER" id="PTHR48016:SF56">
    <property type="entry name" value="MAPKK KINASE"/>
    <property type="match status" value="1"/>
</dbReference>
<dbReference type="PANTHER" id="PTHR48016">
    <property type="entry name" value="MAP KINASE KINASE KINASE SSK2-RELATED-RELATED"/>
    <property type="match status" value="1"/>
</dbReference>
<dbReference type="InterPro" id="IPR000719">
    <property type="entry name" value="Prot_kinase_dom"/>
</dbReference>
<evidence type="ECO:0000259" key="15">
    <source>
        <dbReference type="PROSITE" id="PS50908"/>
    </source>
</evidence>
<dbReference type="Gene3D" id="3.40.50.800">
    <property type="entry name" value="Anticodon-binding domain"/>
    <property type="match status" value="1"/>
</dbReference>
<gene>
    <name evidence="16" type="ORF">AMSG_11729</name>
</gene>
<evidence type="ECO:0000256" key="2">
    <source>
        <dbReference type="ARBA" id="ARBA00022527"/>
    </source>
</evidence>
<evidence type="ECO:0000256" key="7">
    <source>
        <dbReference type="ARBA" id="ARBA00047899"/>
    </source>
</evidence>
<feature type="binding site" evidence="10">
    <location>
        <begin position="549"/>
        <end position="557"/>
    </location>
    <ligand>
        <name>ATP</name>
        <dbReference type="ChEBI" id="CHEBI:30616"/>
    </ligand>
</feature>
<dbReference type="GO" id="GO:0005524">
    <property type="term" value="F:ATP binding"/>
    <property type="evidence" value="ECO:0007669"/>
    <property type="project" value="UniProtKB-UniRule"/>
</dbReference>
<evidence type="ECO:0000313" key="16">
    <source>
        <dbReference type="EMBL" id="KNC46239.1"/>
    </source>
</evidence>
<dbReference type="GO" id="GO:0004694">
    <property type="term" value="F:eukaryotic translation initiation factor 2alpha kinase activity"/>
    <property type="evidence" value="ECO:0007669"/>
    <property type="project" value="InterPro"/>
</dbReference>
<evidence type="ECO:0000259" key="14">
    <source>
        <dbReference type="PROSITE" id="PS50011"/>
    </source>
</evidence>
<evidence type="ECO:0000256" key="9">
    <source>
        <dbReference type="PIRSR" id="PIRSR000660-1"/>
    </source>
</evidence>
<feature type="active site" description="Proton acceptor" evidence="9">
    <location>
        <position position="831"/>
    </location>
</feature>
<dbReference type="OrthoDB" id="341578at2759"/>
<sequence length="1806" mass="197228">MSRDGYYAVAVLRVRFSSSYPFELPYLKIEPEIGLTDEVLVALQEAIDARAPEMLGSEMIYDIVEIAREIVTEHNVKPLSLQEERRRHEAELKEAAALARKNREAETRRRENAERAELDERIRSELVERRRGGETTPPASASTSAPPTPRAAQTPVSRPTPAGTPPAGKSFQIGALLGVGTFAQVYKALNTVTGTLMALKRIALRGSTNRKMNEMIAIVREIEIMQELHHPNIVRYLGVDTEPDALIILMEYVSGGSIAKLLESFGPFQESIIRLYTQQLLVGLNFLHSRGFVHRDIKGANVLLDDGGVIKLSDFGCSTRIEELVLAHNQGDMPSVRGTPAWMAPEMVQQIAYDAKVDIWSVGCTVIEMATGQRPYNTCSNAPATFFKVMQDAPELPASLSTQGHAFLSRCFVRDPPTRPSAAALLDDAFVAAAGRVGIDESAAHRLVAAPEPSPGSESPVATASMRPSWGDGRPSSSVPPSPAGSPSRPSVIIPPRDIVQPPTTPSPGVESIPPTPSSASSLLNDNPLTSGTAAGSRYRSDFQELVLLGSGGFGQVWKVRNNLDARLYAVKKVLLDPHDEALKKKIVREVITLSRLHHQYIVRYYQAWMEDSETPIARSSSAVTAARVKRRRADAAQKLLARTRRQVQPGDDAEYEYESAYEYVYEDQNGGAAAEADRPIAPTASQCSGASGCVGNDNTAATLANSNHNDDDDDDDDANDADLFEAQAMLSIGGRTGRRDGRRSQTVSRANSRANSRSRSRSQASGHGSGHVTFSPYSLCLYIQMEFCPNQTLRSLIASESLTTDRMWVIVRQITEGLAYLHSQGIIHRDLKPSNVFLDNEGDVKLGDFGLATRQMAPVVVQATAADAVDAAMGDGVSAEVQDELAQTQGVGTPFYTAPELEHGPVAEGEVYTEKVDMYALGVILFEMCVTFATGIERILTLNALRVDGTLPESLFANSPKAGALVQWLVQRNPNDRPAAEELLRGHLPMNVQDTYFDNLMASLANRDESTYQARLLEVLFGQSNDEYFDIMYDAAEIEAPNDVYLDVRNYVEVRLQSVFARHASTSFTPPLLLPKSELTPDAATLPFDLLLPLARFAGRTGVVSLRRHAISSVYRRSRTFVEADLDIIGRRETGFDLVMSEVEIAHTCAELVLAFSPYLDDYTLSINHGGVVEAVLIEAGVPLSLLSRAQLVLASLSGEAAPAHRLIELMELQLSNSAVKRLNRRLALECPLDDAVAVLGQWASGSRAMRSSQARARVQRAVQRLAQFASLVASSRTIAVARLEPVFALRRLYNPHYYAGELSMQLGIWRRAGSSKRDSVLAVGGRYDALLSRFRPLPTLGAEARESGPLAGVGLCVAVDKLVMMINRAALHSQLVQEARLGASVQVVVAALGERDLMAERLLLLERLWEAELPAGIAPQNVSATLNDLVAYCVERGCSWLVMLKDKTLRETRSAKVRAIWTRSEIELELSEVVSYICRHRETTAHEVAHHGLVGGGGAAASTSTNAVDVRLVTTSPNRRIRRAISEAALRRVEGFVEGIGGLDVPLVVIAIDKVPAAVVFDCVAQIRWENFDDAALELTWVQRHGRHKVLLAQLAAVLASAFADGYAPGHSGPEERHGCLGFFAHAEDVFLPLGLFTPEWYVHESDTVLGRIRYKWGLFEFCGTGNSQTTCKGYKELGEDASNTKEQKDAWQKLYNGGIICALCVILALVEMLISLVCAAFEFFTRSQNKASSCASRSGFTALIFQLLGPLFWYFFSIKGNEQPGVLPSDSFSGVGLGWWSVIVGIIFNLIAGFLLELVDNGK</sequence>
<dbReference type="PROSITE" id="PS50908">
    <property type="entry name" value="RWD"/>
    <property type="match status" value="1"/>
</dbReference>
<keyword evidence="13" id="KW-0472">Membrane</keyword>
<feature type="transmembrane region" description="Helical" evidence="13">
    <location>
        <begin position="1697"/>
        <end position="1722"/>
    </location>
</feature>
<dbReference type="InterPro" id="IPR050538">
    <property type="entry name" value="MAP_kinase_kinase_kinase"/>
</dbReference>
<dbReference type="eggNOG" id="KOG1035">
    <property type="taxonomic scope" value="Eukaryota"/>
</dbReference>
<dbReference type="STRING" id="461836.A0A0L0D1K5"/>
<reference evidence="16 17" key="1">
    <citation type="submission" date="2010-05" db="EMBL/GenBank/DDBJ databases">
        <title>The Genome Sequence of Thecamonas trahens ATCC 50062.</title>
        <authorList>
            <consortium name="The Broad Institute Genome Sequencing Platform"/>
            <person name="Russ C."/>
            <person name="Cuomo C."/>
            <person name="Shea T."/>
            <person name="Young S.K."/>
            <person name="Zeng Q."/>
            <person name="Koehrsen M."/>
            <person name="Haas B."/>
            <person name="Borodovsky M."/>
            <person name="Guigo R."/>
            <person name="Alvarado L."/>
            <person name="Berlin A."/>
            <person name="Bochicchio J."/>
            <person name="Borenstein D."/>
            <person name="Chapman S."/>
            <person name="Chen Z."/>
            <person name="Freedman E."/>
            <person name="Gellesch M."/>
            <person name="Goldberg J."/>
            <person name="Griggs A."/>
            <person name="Gujja S."/>
            <person name="Heilman E."/>
            <person name="Heiman D."/>
            <person name="Hepburn T."/>
            <person name="Howarth C."/>
            <person name="Jen D."/>
            <person name="Larson L."/>
            <person name="Mehta T."/>
            <person name="Park D."/>
            <person name="Pearson M."/>
            <person name="Roberts A."/>
            <person name="Saif S."/>
            <person name="Shenoy N."/>
            <person name="Sisk P."/>
            <person name="Stolte C."/>
            <person name="Sykes S."/>
            <person name="Thomson T."/>
            <person name="Walk T."/>
            <person name="White J."/>
            <person name="Yandava C."/>
            <person name="Burger G."/>
            <person name="Gray M.W."/>
            <person name="Holland P.W.H."/>
            <person name="King N."/>
            <person name="Lang F.B.F."/>
            <person name="Roger A.J."/>
            <person name="Ruiz-Trillo I."/>
            <person name="Lander E."/>
            <person name="Nusbaum C."/>
        </authorList>
    </citation>
    <scope>NUCLEOTIDE SEQUENCE [LARGE SCALE GENOMIC DNA]</scope>
    <source>
        <strain evidence="16 17">ATCC 50062</strain>
    </source>
</reference>
<keyword evidence="4 10" id="KW-0547">Nucleotide-binding</keyword>
<evidence type="ECO:0000256" key="1">
    <source>
        <dbReference type="ARBA" id="ARBA00012513"/>
    </source>
</evidence>
<dbReference type="InterPro" id="IPR016135">
    <property type="entry name" value="UBQ-conjugating_enzyme/RWD"/>
</dbReference>
<protein>
    <recommendedName>
        <fullName evidence="1">non-specific serine/threonine protein kinase</fullName>
        <ecNumber evidence="1">2.7.11.1</ecNumber>
    </recommendedName>
</protein>
<evidence type="ECO:0000313" key="17">
    <source>
        <dbReference type="Proteomes" id="UP000054408"/>
    </source>
</evidence>
<dbReference type="InterPro" id="IPR016255">
    <property type="entry name" value="Gcn2"/>
</dbReference>
<dbReference type="SUPFAM" id="SSF56112">
    <property type="entry name" value="Protein kinase-like (PK-like)"/>
    <property type="match status" value="2"/>
</dbReference>
<evidence type="ECO:0000256" key="4">
    <source>
        <dbReference type="ARBA" id="ARBA00022741"/>
    </source>
</evidence>
<dbReference type="InterPro" id="IPR024435">
    <property type="entry name" value="HisRS-related_dom"/>
</dbReference>
<keyword evidence="6 10" id="KW-0067">ATP-binding</keyword>
<dbReference type="CDD" id="cd14046">
    <property type="entry name" value="STKc_EIF2AK4_GCN2_rpt2"/>
    <property type="match status" value="1"/>
</dbReference>
<dbReference type="eggNOG" id="KOG0198">
    <property type="taxonomic scope" value="Eukaryota"/>
</dbReference>
<accession>A0A0L0D1K5</accession>
<dbReference type="Gene3D" id="3.30.930.10">
    <property type="entry name" value="Bira Bifunctional Protein, Domain 2"/>
    <property type="match status" value="1"/>
</dbReference>
<evidence type="ECO:0000256" key="5">
    <source>
        <dbReference type="ARBA" id="ARBA00022777"/>
    </source>
</evidence>
<dbReference type="InterPro" id="IPR017441">
    <property type="entry name" value="Protein_kinase_ATP_BS"/>
</dbReference>
<dbReference type="GeneID" id="25569644"/>
<dbReference type="PROSITE" id="PS00108">
    <property type="entry name" value="PROTEIN_KINASE_ST"/>
    <property type="match status" value="2"/>
</dbReference>
<feature type="binding site" evidence="10">
    <location>
        <position position="572"/>
    </location>
    <ligand>
        <name>ATP</name>
        <dbReference type="ChEBI" id="CHEBI:30616"/>
    </ligand>
</feature>
<evidence type="ECO:0000256" key="8">
    <source>
        <dbReference type="ARBA" id="ARBA00048679"/>
    </source>
</evidence>
<dbReference type="CDD" id="cd23823">
    <property type="entry name" value="RWD_GCN2"/>
    <property type="match status" value="1"/>
</dbReference>
<dbReference type="CDD" id="cd06606">
    <property type="entry name" value="STKc_MAPKKK"/>
    <property type="match status" value="1"/>
</dbReference>
<evidence type="ECO:0000256" key="13">
    <source>
        <dbReference type="SAM" id="Phobius"/>
    </source>
</evidence>
<dbReference type="Gene3D" id="3.30.200.20">
    <property type="entry name" value="Phosphorylase Kinase, domain 1"/>
    <property type="match status" value="1"/>
</dbReference>
<feature type="domain" description="Protein kinase" evidence="14">
    <location>
        <begin position="171"/>
        <end position="431"/>
    </location>
</feature>
<dbReference type="PROSITE" id="PS00107">
    <property type="entry name" value="PROTEIN_KINASE_ATP"/>
    <property type="match status" value="2"/>
</dbReference>